<feature type="coiled-coil region" evidence="1">
    <location>
        <begin position="158"/>
        <end position="185"/>
    </location>
</feature>
<keyword evidence="1" id="KW-0175">Coiled coil</keyword>
<keyword evidence="3" id="KW-1185">Reference proteome</keyword>
<accession>A0A3N4IHD9</accession>
<sequence length="336" mass="37604">MATPAPIAPGPAAIGRHSDNTASPFIPCASSKLAISCRNAAYGRKQRLALLRRSRSGHHDLRLNLIDDLEKDNKNLINEVDSLVAYKASAVRREADMRVKLEEYEYRILRLEKELESTKAASAEELKKKDGELDATKLKAKIDGEAAETETNRLKTLCESKETANKSLTSELKKTSRKLDLKEEECRLVRVGMDVCGSAAGKRGSCEFIGRHIMGKAKQPGARLKNGSGELKSMMLEQYRLDLERRSGVKKGEDTPLVGKTKIIDYIYKDCFEHWAVKIHSGVDLANKDHVRAMIIACEDEKDVVKKHLAALFVNGEEYCQPRHHWAYPSGWDDLA</sequence>
<feature type="coiled-coil region" evidence="1">
    <location>
        <begin position="66"/>
        <end position="128"/>
    </location>
</feature>
<protein>
    <submittedName>
        <fullName evidence="2">Uncharacterized protein</fullName>
    </submittedName>
</protein>
<reference evidence="2 3" key="1">
    <citation type="journal article" date="2018" name="Nat. Ecol. Evol.">
        <title>Pezizomycetes genomes reveal the molecular basis of ectomycorrhizal truffle lifestyle.</title>
        <authorList>
            <person name="Murat C."/>
            <person name="Payen T."/>
            <person name="Noel B."/>
            <person name="Kuo A."/>
            <person name="Morin E."/>
            <person name="Chen J."/>
            <person name="Kohler A."/>
            <person name="Krizsan K."/>
            <person name="Balestrini R."/>
            <person name="Da Silva C."/>
            <person name="Montanini B."/>
            <person name="Hainaut M."/>
            <person name="Levati E."/>
            <person name="Barry K.W."/>
            <person name="Belfiori B."/>
            <person name="Cichocki N."/>
            <person name="Clum A."/>
            <person name="Dockter R.B."/>
            <person name="Fauchery L."/>
            <person name="Guy J."/>
            <person name="Iotti M."/>
            <person name="Le Tacon F."/>
            <person name="Lindquist E.A."/>
            <person name="Lipzen A."/>
            <person name="Malagnac F."/>
            <person name="Mello A."/>
            <person name="Molinier V."/>
            <person name="Miyauchi S."/>
            <person name="Poulain J."/>
            <person name="Riccioni C."/>
            <person name="Rubini A."/>
            <person name="Sitrit Y."/>
            <person name="Splivallo R."/>
            <person name="Traeger S."/>
            <person name="Wang M."/>
            <person name="Zifcakova L."/>
            <person name="Wipf D."/>
            <person name="Zambonelli A."/>
            <person name="Paolocci F."/>
            <person name="Nowrousian M."/>
            <person name="Ottonello S."/>
            <person name="Baldrian P."/>
            <person name="Spatafora J.W."/>
            <person name="Henrissat B."/>
            <person name="Nagy L.G."/>
            <person name="Aury J.M."/>
            <person name="Wincker P."/>
            <person name="Grigoriev I.V."/>
            <person name="Bonfante P."/>
            <person name="Martin F.M."/>
        </authorList>
    </citation>
    <scope>NUCLEOTIDE SEQUENCE [LARGE SCALE GENOMIC DNA]</scope>
    <source>
        <strain evidence="2 3">RN42</strain>
    </source>
</reference>
<organism evidence="2 3">
    <name type="scientific">Ascobolus immersus RN42</name>
    <dbReference type="NCBI Taxonomy" id="1160509"/>
    <lineage>
        <taxon>Eukaryota</taxon>
        <taxon>Fungi</taxon>
        <taxon>Dikarya</taxon>
        <taxon>Ascomycota</taxon>
        <taxon>Pezizomycotina</taxon>
        <taxon>Pezizomycetes</taxon>
        <taxon>Pezizales</taxon>
        <taxon>Ascobolaceae</taxon>
        <taxon>Ascobolus</taxon>
    </lineage>
</organism>
<dbReference type="Proteomes" id="UP000275078">
    <property type="component" value="Unassembled WGS sequence"/>
</dbReference>
<gene>
    <name evidence="2" type="ORF">BJ508DRAFT_324084</name>
</gene>
<name>A0A3N4IHD9_ASCIM</name>
<evidence type="ECO:0000313" key="3">
    <source>
        <dbReference type="Proteomes" id="UP000275078"/>
    </source>
</evidence>
<proteinExistence type="predicted"/>
<evidence type="ECO:0000313" key="2">
    <source>
        <dbReference type="EMBL" id="RPA84098.1"/>
    </source>
</evidence>
<dbReference type="AlphaFoldDB" id="A0A3N4IHD9"/>
<dbReference type="EMBL" id="ML119661">
    <property type="protein sequence ID" value="RPA84098.1"/>
    <property type="molecule type" value="Genomic_DNA"/>
</dbReference>
<evidence type="ECO:0000256" key="1">
    <source>
        <dbReference type="SAM" id="Coils"/>
    </source>
</evidence>